<comment type="caution">
    <text evidence="1">The sequence shown here is derived from an EMBL/GenBank/DDBJ whole genome shotgun (WGS) entry which is preliminary data.</text>
</comment>
<dbReference type="EMBL" id="QNRR01000013">
    <property type="protein sequence ID" value="RBP37733.1"/>
    <property type="molecule type" value="Genomic_DNA"/>
</dbReference>
<protein>
    <submittedName>
        <fullName evidence="1">Uncharacterized protein</fullName>
    </submittedName>
</protein>
<dbReference type="AlphaFoldDB" id="A0A366H6V1"/>
<organism evidence="1 2">
    <name type="scientific">Roseimicrobium gellanilyticum</name>
    <dbReference type="NCBI Taxonomy" id="748857"/>
    <lineage>
        <taxon>Bacteria</taxon>
        <taxon>Pseudomonadati</taxon>
        <taxon>Verrucomicrobiota</taxon>
        <taxon>Verrucomicrobiia</taxon>
        <taxon>Verrucomicrobiales</taxon>
        <taxon>Verrucomicrobiaceae</taxon>
        <taxon>Roseimicrobium</taxon>
    </lineage>
</organism>
<accession>A0A366H6V1</accession>
<gene>
    <name evidence="1" type="ORF">DES53_113115</name>
</gene>
<dbReference type="Proteomes" id="UP000253426">
    <property type="component" value="Unassembled WGS sequence"/>
</dbReference>
<evidence type="ECO:0000313" key="2">
    <source>
        <dbReference type="Proteomes" id="UP000253426"/>
    </source>
</evidence>
<keyword evidence="2" id="KW-1185">Reference proteome</keyword>
<evidence type="ECO:0000313" key="1">
    <source>
        <dbReference type="EMBL" id="RBP37733.1"/>
    </source>
</evidence>
<reference evidence="1 2" key="1">
    <citation type="submission" date="2018-06" db="EMBL/GenBank/DDBJ databases">
        <title>Genomic Encyclopedia of Type Strains, Phase IV (KMG-IV): sequencing the most valuable type-strain genomes for metagenomic binning, comparative biology and taxonomic classification.</title>
        <authorList>
            <person name="Goeker M."/>
        </authorList>
    </citation>
    <scope>NUCLEOTIDE SEQUENCE [LARGE SCALE GENOMIC DNA]</scope>
    <source>
        <strain evidence="1 2">DSM 25532</strain>
    </source>
</reference>
<sequence length="53" mass="5867">MPTIIPTTFKVKKIALGTRALTCRSTLCIEMQLNTKVTGAPYRDTISTIPQNE</sequence>
<name>A0A366H6V1_9BACT</name>
<proteinExistence type="predicted"/>